<gene>
    <name evidence="1" type="ORF">GMST_10650</name>
</gene>
<protein>
    <submittedName>
        <fullName evidence="1">Uncharacterized protein</fullName>
    </submittedName>
</protein>
<evidence type="ECO:0000313" key="2">
    <source>
        <dbReference type="Proteomes" id="UP000556026"/>
    </source>
</evidence>
<evidence type="ECO:0000313" key="1">
    <source>
        <dbReference type="EMBL" id="GFO58740.1"/>
    </source>
</evidence>
<name>A0A6V8MFH7_9BACT</name>
<reference evidence="2" key="1">
    <citation type="submission" date="2020-06" db="EMBL/GenBank/DDBJ databases">
        <title>Draft genomic sequence of Geomonas sp. Red330.</title>
        <authorList>
            <person name="Itoh H."/>
            <person name="Zhenxing X."/>
            <person name="Ushijima N."/>
            <person name="Masuda Y."/>
            <person name="Shiratori Y."/>
            <person name="Senoo K."/>
        </authorList>
    </citation>
    <scope>NUCLEOTIDE SEQUENCE [LARGE SCALE GENOMIC DNA]</scope>
    <source>
        <strain evidence="2">Red330</strain>
    </source>
</reference>
<dbReference type="Proteomes" id="UP000556026">
    <property type="component" value="Unassembled WGS sequence"/>
</dbReference>
<dbReference type="EMBL" id="BLXX01000002">
    <property type="protein sequence ID" value="GFO58740.1"/>
    <property type="molecule type" value="Genomic_DNA"/>
</dbReference>
<proteinExistence type="predicted"/>
<organism evidence="1 2">
    <name type="scientific">Geomonas silvestris</name>
    <dbReference type="NCBI Taxonomy" id="2740184"/>
    <lineage>
        <taxon>Bacteria</taxon>
        <taxon>Pseudomonadati</taxon>
        <taxon>Thermodesulfobacteriota</taxon>
        <taxon>Desulfuromonadia</taxon>
        <taxon>Geobacterales</taxon>
        <taxon>Geobacteraceae</taxon>
        <taxon>Geomonas</taxon>
    </lineage>
</organism>
<keyword evidence="2" id="KW-1185">Reference proteome</keyword>
<accession>A0A6V8MFH7</accession>
<sequence length="140" mass="15378">MPESTQIASRDAFGLAEQVPQFVVVERRRVSLHEPDVPVQGLDEVGILPFAHRKTELHRGEDDGGPLHLVGVLVEDPRDVGGYPGVRPPRLHRLEHLAHLVHFQKLHLQLELAGQIEEACGIDASLKTAHGLSLQVHDGA</sequence>
<comment type="caution">
    <text evidence="1">The sequence shown here is derived from an EMBL/GenBank/DDBJ whole genome shotgun (WGS) entry which is preliminary data.</text>
</comment>
<dbReference type="AlphaFoldDB" id="A0A6V8MFH7"/>